<dbReference type="EMBL" id="JACHNY010000021">
    <property type="protein sequence ID" value="MBB4619982.1"/>
    <property type="molecule type" value="Genomic_DNA"/>
</dbReference>
<dbReference type="AlphaFoldDB" id="A0A7W7EZQ9"/>
<dbReference type="Proteomes" id="UP000574769">
    <property type="component" value="Unassembled WGS sequence"/>
</dbReference>
<protein>
    <submittedName>
        <fullName evidence="1">Uncharacterized protein</fullName>
    </submittedName>
</protein>
<sequence length="91" mass="9910">MAKAPLSQTLFLTEDGSKIDVTTTNAVNIPPPPVYSVANVLASSTRLSRWVVGEPDIYAARYPQLAAEIARRITNANRRDALAARFEALEP</sequence>
<proteinExistence type="predicted"/>
<evidence type="ECO:0000313" key="2">
    <source>
        <dbReference type="Proteomes" id="UP000574769"/>
    </source>
</evidence>
<comment type="caution">
    <text evidence="1">The sequence shown here is derived from an EMBL/GenBank/DDBJ whole genome shotgun (WGS) entry which is preliminary data.</text>
</comment>
<accession>A0A7W7EZQ9</accession>
<organism evidence="1 2">
    <name type="scientific">Sphingomonas abaci</name>
    <dbReference type="NCBI Taxonomy" id="237611"/>
    <lineage>
        <taxon>Bacteria</taxon>
        <taxon>Pseudomonadati</taxon>
        <taxon>Pseudomonadota</taxon>
        <taxon>Alphaproteobacteria</taxon>
        <taxon>Sphingomonadales</taxon>
        <taxon>Sphingomonadaceae</taxon>
        <taxon>Sphingomonas</taxon>
    </lineage>
</organism>
<reference evidence="1 2" key="1">
    <citation type="submission" date="2020-08" db="EMBL/GenBank/DDBJ databases">
        <title>Genomic Encyclopedia of Type Strains, Phase IV (KMG-IV): sequencing the most valuable type-strain genomes for metagenomic binning, comparative biology and taxonomic classification.</title>
        <authorList>
            <person name="Goeker M."/>
        </authorList>
    </citation>
    <scope>NUCLEOTIDE SEQUENCE [LARGE SCALE GENOMIC DNA]</scope>
    <source>
        <strain evidence="1 2">DSM 15867</strain>
    </source>
</reference>
<evidence type="ECO:0000313" key="1">
    <source>
        <dbReference type="EMBL" id="MBB4619982.1"/>
    </source>
</evidence>
<name>A0A7W7EZQ9_9SPHN</name>
<keyword evidence="2" id="KW-1185">Reference proteome</keyword>
<dbReference type="RefSeq" id="WP_184117094.1">
    <property type="nucleotide sequence ID" value="NZ_JACHNY010000021.1"/>
</dbReference>
<gene>
    <name evidence="1" type="ORF">GGQ96_004142</name>
</gene>